<protein>
    <submittedName>
        <fullName evidence="1">Uncharacterized protein</fullName>
    </submittedName>
</protein>
<accession>A0ABQ8FV85</accession>
<reference evidence="1 2" key="1">
    <citation type="journal article" date="2021" name="Nat. Commun.">
        <title>Genetic determinants of endophytism in the Arabidopsis root mycobiome.</title>
        <authorList>
            <person name="Mesny F."/>
            <person name="Miyauchi S."/>
            <person name="Thiergart T."/>
            <person name="Pickel B."/>
            <person name="Atanasova L."/>
            <person name="Karlsson M."/>
            <person name="Huettel B."/>
            <person name="Barry K.W."/>
            <person name="Haridas S."/>
            <person name="Chen C."/>
            <person name="Bauer D."/>
            <person name="Andreopoulos W."/>
            <person name="Pangilinan J."/>
            <person name="LaButti K."/>
            <person name="Riley R."/>
            <person name="Lipzen A."/>
            <person name="Clum A."/>
            <person name="Drula E."/>
            <person name="Henrissat B."/>
            <person name="Kohler A."/>
            <person name="Grigoriev I.V."/>
            <person name="Martin F.M."/>
            <person name="Hacquard S."/>
        </authorList>
    </citation>
    <scope>NUCLEOTIDE SEQUENCE [LARGE SCALE GENOMIC DNA]</scope>
    <source>
        <strain evidence="1 2">MPI-SDFR-AT-0080</strain>
    </source>
</reference>
<evidence type="ECO:0000313" key="2">
    <source>
        <dbReference type="Proteomes" id="UP000774617"/>
    </source>
</evidence>
<proteinExistence type="predicted"/>
<evidence type="ECO:0000313" key="1">
    <source>
        <dbReference type="EMBL" id="KAH7028610.1"/>
    </source>
</evidence>
<comment type="caution">
    <text evidence="1">The sequence shown here is derived from an EMBL/GenBank/DDBJ whole genome shotgun (WGS) entry which is preliminary data.</text>
</comment>
<name>A0ABQ8FV85_9PEZI</name>
<keyword evidence="2" id="KW-1185">Reference proteome</keyword>
<sequence length="86" mass="8775">MMLTMGAATPPPGLWAYLIAAVCRAPARSLLAATLWLLAALFFLFCLGAPPSPPADWLALSYPPVTLGAVACADCCPTGKSPLAGT</sequence>
<dbReference type="EMBL" id="JAGTJR010000048">
    <property type="protein sequence ID" value="KAH7028610.1"/>
    <property type="molecule type" value="Genomic_DNA"/>
</dbReference>
<organism evidence="1 2">
    <name type="scientific">Macrophomina phaseolina</name>
    <dbReference type="NCBI Taxonomy" id="35725"/>
    <lineage>
        <taxon>Eukaryota</taxon>
        <taxon>Fungi</taxon>
        <taxon>Dikarya</taxon>
        <taxon>Ascomycota</taxon>
        <taxon>Pezizomycotina</taxon>
        <taxon>Dothideomycetes</taxon>
        <taxon>Dothideomycetes incertae sedis</taxon>
        <taxon>Botryosphaeriales</taxon>
        <taxon>Botryosphaeriaceae</taxon>
        <taxon>Macrophomina</taxon>
    </lineage>
</organism>
<gene>
    <name evidence="1" type="ORF">B0J12DRAFT_327684</name>
</gene>
<dbReference type="Proteomes" id="UP000774617">
    <property type="component" value="Unassembled WGS sequence"/>
</dbReference>